<dbReference type="PANTHER" id="PTHR44998">
    <property type="match status" value="1"/>
</dbReference>
<dbReference type="EMBL" id="JAUMIS010000001">
    <property type="protein sequence ID" value="MDO3720798.1"/>
    <property type="molecule type" value="Genomic_DNA"/>
</dbReference>
<dbReference type="PANTHER" id="PTHR44998:SF1">
    <property type="entry name" value="UDP-N-ACETYLGLUCOSAMINE--PEPTIDE N-ACETYLGLUCOSAMINYLTRANSFERASE 110 KDA SUBUNIT"/>
    <property type="match status" value="1"/>
</dbReference>
<evidence type="ECO:0000256" key="1">
    <source>
        <dbReference type="PROSITE-ProRule" id="PRU00339"/>
    </source>
</evidence>
<dbReference type="InterPro" id="IPR011990">
    <property type="entry name" value="TPR-like_helical_dom_sf"/>
</dbReference>
<dbReference type="Proteomes" id="UP001168640">
    <property type="component" value="Unassembled WGS sequence"/>
</dbReference>
<keyword evidence="1" id="KW-0802">TPR repeat</keyword>
<feature type="signal peptide" evidence="2">
    <location>
        <begin position="1"/>
        <end position="26"/>
    </location>
</feature>
<dbReference type="PROSITE" id="PS50005">
    <property type="entry name" value="TPR"/>
    <property type="match status" value="2"/>
</dbReference>
<dbReference type="RefSeq" id="WP_302908908.1">
    <property type="nucleotide sequence ID" value="NZ_JAUMIS010000001.1"/>
</dbReference>
<comment type="caution">
    <text evidence="3">The sequence shown here is derived from an EMBL/GenBank/DDBJ whole genome shotgun (WGS) entry which is preliminary data.</text>
</comment>
<dbReference type="PROSITE" id="PS51257">
    <property type="entry name" value="PROKAR_LIPOPROTEIN"/>
    <property type="match status" value="1"/>
</dbReference>
<dbReference type="Pfam" id="PF13432">
    <property type="entry name" value="TPR_16"/>
    <property type="match status" value="2"/>
</dbReference>
<evidence type="ECO:0000256" key="2">
    <source>
        <dbReference type="SAM" id="SignalP"/>
    </source>
</evidence>
<accession>A0ABT8VXS4</accession>
<dbReference type="SUPFAM" id="SSF48452">
    <property type="entry name" value="TPR-like"/>
    <property type="match status" value="1"/>
</dbReference>
<feature type="chain" id="PRO_5045959346" evidence="2">
    <location>
        <begin position="27"/>
        <end position="378"/>
    </location>
</feature>
<keyword evidence="4" id="KW-1185">Reference proteome</keyword>
<dbReference type="InterPro" id="IPR019734">
    <property type="entry name" value="TPR_rpt"/>
</dbReference>
<reference evidence="3" key="1">
    <citation type="submission" date="2023-07" db="EMBL/GenBank/DDBJ databases">
        <title>Marinobacter sp. chi1 genome sequencing and assembly.</title>
        <authorList>
            <person name="Park S."/>
        </authorList>
    </citation>
    <scope>NUCLEOTIDE SEQUENCE</scope>
    <source>
        <strain evidence="3">Chi1</strain>
    </source>
</reference>
<dbReference type="Pfam" id="PF13181">
    <property type="entry name" value="TPR_8"/>
    <property type="match status" value="1"/>
</dbReference>
<gene>
    <name evidence="3" type="ORF">QVZ43_03625</name>
</gene>
<feature type="repeat" description="TPR" evidence="1">
    <location>
        <begin position="262"/>
        <end position="295"/>
    </location>
</feature>
<organism evidence="3 4">
    <name type="scientific">Marinobacter suaedae</name>
    <dbReference type="NCBI Taxonomy" id="3057675"/>
    <lineage>
        <taxon>Bacteria</taxon>
        <taxon>Pseudomonadati</taxon>
        <taxon>Pseudomonadota</taxon>
        <taxon>Gammaproteobacteria</taxon>
        <taxon>Pseudomonadales</taxon>
        <taxon>Marinobacteraceae</taxon>
        <taxon>Marinobacter</taxon>
    </lineage>
</organism>
<evidence type="ECO:0000313" key="4">
    <source>
        <dbReference type="Proteomes" id="UP001168640"/>
    </source>
</evidence>
<evidence type="ECO:0000313" key="3">
    <source>
        <dbReference type="EMBL" id="MDO3720798.1"/>
    </source>
</evidence>
<protein>
    <submittedName>
        <fullName evidence="3">Tetratricopeptide repeat protein</fullName>
    </submittedName>
</protein>
<sequence>MKFKAQIFRSVAVAVMSAQLLLVGCASTGKTVGNLSEPEDSEQLRLRADTAYEAGNYNLALKHYIKVLAQAPESAEVLYRVGFIQEQKESFREAEQAYSDALELQPEYIPARLGKALIMLRKGQVHRAFSDLEAIREQDQERLAAKLFPANEKNSPEGVESKKTPAYRSSLNRLEKGGAGLRQYNAAETSDADSAETAVVPHADIQKVKIRGAEQDGPLLALDEHSPLACYSALGIIFDLWDRYGEARDHYSLVLVVNRDDAKTLNNMGYSHYLEGDLILAEHYFQRSVRAKPEFKRAWSNLALLYARLGKHQQAERTLRRVADTPDAMNDIGYFALLQGQTDVAKRYLQRAIDSSPTYFGLAQDNLRYAQQGWGDGN</sequence>
<name>A0ABT8VXS4_9GAMM</name>
<dbReference type="Gene3D" id="1.25.40.10">
    <property type="entry name" value="Tetratricopeptide repeat domain"/>
    <property type="match status" value="2"/>
</dbReference>
<keyword evidence="2" id="KW-0732">Signal</keyword>
<dbReference type="SMART" id="SM00028">
    <property type="entry name" value="TPR"/>
    <property type="match status" value="5"/>
</dbReference>
<proteinExistence type="predicted"/>
<feature type="repeat" description="TPR" evidence="1">
    <location>
        <begin position="75"/>
        <end position="108"/>
    </location>
</feature>